<name>W6MT48_9ASCO</name>
<accession>W6MT48</accession>
<evidence type="ECO:0000313" key="1">
    <source>
        <dbReference type="EMBL" id="CDK29919.1"/>
    </source>
</evidence>
<reference evidence="1" key="2">
    <citation type="submission" date="2014-02" db="EMBL/GenBank/DDBJ databases">
        <title>Complete DNA sequence of /Kuraishia capsulata/ illustrates novel genomic features among budding yeasts (/Saccharomycotina/).</title>
        <authorList>
            <person name="Morales L."/>
            <person name="Noel B."/>
            <person name="Porcel B."/>
            <person name="Marcet-Houben M."/>
            <person name="Hullo M-F."/>
            <person name="Sacerdot C."/>
            <person name="Tekaia F."/>
            <person name="Leh-Louis V."/>
            <person name="Despons L."/>
            <person name="Khanna V."/>
            <person name="Aury J-M."/>
            <person name="Barbe V."/>
            <person name="Couloux A."/>
            <person name="Labadie K."/>
            <person name="Pelletier E."/>
            <person name="Souciet J-L."/>
            <person name="Boekhout T."/>
            <person name="Gabaldon T."/>
            <person name="Wincker P."/>
            <person name="Dujon B."/>
        </authorList>
    </citation>
    <scope>NUCLEOTIDE SEQUENCE</scope>
    <source>
        <strain evidence="1">CBS 1993</strain>
    </source>
</reference>
<dbReference type="AlphaFoldDB" id="W6MT48"/>
<dbReference type="GeneID" id="34523288"/>
<reference evidence="1" key="1">
    <citation type="submission" date="2013-12" db="EMBL/GenBank/DDBJ databases">
        <authorList>
            <person name="Genoscope - CEA"/>
        </authorList>
    </citation>
    <scope>NUCLEOTIDE SEQUENCE</scope>
    <source>
        <strain evidence="1">CBS 1993</strain>
    </source>
</reference>
<gene>
    <name evidence="1" type="ORF">KUCA_T00005913001</name>
</gene>
<proteinExistence type="predicted"/>
<dbReference type="RefSeq" id="XP_022461900.1">
    <property type="nucleotide sequence ID" value="XM_022603852.1"/>
</dbReference>
<sequence>MSEETPQLETSAFKYPKPFWPESASVSKDGVYQPVDTINITARSFIGSALFLGGTQFRRLLQFRRGSARPGLAKYLNMFQLTKPQLLGLPVGIGAYAFLSSSIQNIQETDKSFTGEFAAASLATLITSSIANASKGVARNLQLSVGVGSFFALLAWGKGLGGLAENSYNQTKLDGRLNNQEDAQVPLEKPQGFWDVVYRRPLSVTVEELGEGRGILKP</sequence>
<dbReference type="Proteomes" id="UP000019384">
    <property type="component" value="Unassembled WGS sequence"/>
</dbReference>
<dbReference type="HOGENOM" id="CLU_1310959_0_0_1"/>
<organism evidence="1 2">
    <name type="scientific">Kuraishia capsulata CBS 1993</name>
    <dbReference type="NCBI Taxonomy" id="1382522"/>
    <lineage>
        <taxon>Eukaryota</taxon>
        <taxon>Fungi</taxon>
        <taxon>Dikarya</taxon>
        <taxon>Ascomycota</taxon>
        <taxon>Saccharomycotina</taxon>
        <taxon>Pichiomycetes</taxon>
        <taxon>Pichiales</taxon>
        <taxon>Pichiaceae</taxon>
        <taxon>Kuraishia</taxon>
    </lineage>
</organism>
<protein>
    <submittedName>
        <fullName evidence="1">Uncharacterized protein</fullName>
    </submittedName>
</protein>
<dbReference type="EMBL" id="HG793131">
    <property type="protein sequence ID" value="CDK29919.1"/>
    <property type="molecule type" value="Genomic_DNA"/>
</dbReference>
<dbReference type="OrthoDB" id="1913277at2759"/>
<evidence type="ECO:0000313" key="2">
    <source>
        <dbReference type="Proteomes" id="UP000019384"/>
    </source>
</evidence>
<keyword evidence="2" id="KW-1185">Reference proteome</keyword>